<evidence type="ECO:0000256" key="10">
    <source>
        <dbReference type="ARBA" id="ARBA00023212"/>
    </source>
</evidence>
<keyword evidence="11" id="KW-0131">Cell cycle</keyword>
<name>A0A8H6BXD8_CANAX</name>
<evidence type="ECO:0000256" key="6">
    <source>
        <dbReference type="ARBA" id="ARBA00022490"/>
    </source>
</evidence>
<comment type="similarity">
    <text evidence="12">Belongs to the BUB2 family.</text>
</comment>
<dbReference type="Pfam" id="PF00566">
    <property type="entry name" value="RabGAP-TBC"/>
    <property type="match status" value="1"/>
</dbReference>
<dbReference type="FunFam" id="1.10.472.80:FF:000026">
    <property type="entry name" value="Mitotic check point protein (Bub2)"/>
    <property type="match status" value="1"/>
</dbReference>
<feature type="transmembrane region" description="Helical" evidence="13">
    <location>
        <begin position="53"/>
        <end position="73"/>
    </location>
</feature>
<dbReference type="Gene3D" id="1.10.8.270">
    <property type="entry name" value="putative rabgap domain of human tbc1 domain family member 14 like domains"/>
    <property type="match status" value="1"/>
</dbReference>
<dbReference type="InterPro" id="IPR002293">
    <property type="entry name" value="AA/rel_permease1"/>
</dbReference>
<feature type="transmembrane region" description="Helical" evidence="13">
    <location>
        <begin position="367"/>
        <end position="391"/>
    </location>
</feature>
<feature type="transmembrane region" description="Helical" evidence="13">
    <location>
        <begin position="443"/>
        <end position="462"/>
    </location>
</feature>
<feature type="transmembrane region" description="Helical" evidence="13">
    <location>
        <begin position="403"/>
        <end position="423"/>
    </location>
</feature>
<feature type="transmembrane region" description="Helical" evidence="13">
    <location>
        <begin position="245"/>
        <end position="265"/>
    </location>
</feature>
<dbReference type="Proteomes" id="UP000536275">
    <property type="component" value="Unassembled WGS sequence"/>
</dbReference>
<dbReference type="Pfam" id="PF13520">
    <property type="entry name" value="AA_permease_2"/>
    <property type="match status" value="1"/>
</dbReference>
<evidence type="ECO:0000313" key="16">
    <source>
        <dbReference type="Proteomes" id="UP000536275"/>
    </source>
</evidence>
<keyword evidence="9 13" id="KW-0472">Membrane</keyword>
<feature type="transmembrane region" description="Helical" evidence="13">
    <location>
        <begin position="205"/>
        <end position="224"/>
    </location>
</feature>
<evidence type="ECO:0000256" key="12">
    <source>
        <dbReference type="ARBA" id="ARBA00061049"/>
    </source>
</evidence>
<dbReference type="SMART" id="SM00164">
    <property type="entry name" value="TBC"/>
    <property type="match status" value="1"/>
</dbReference>
<dbReference type="InterPro" id="IPR000195">
    <property type="entry name" value="Rab-GAP-TBC_dom"/>
</dbReference>
<evidence type="ECO:0000256" key="3">
    <source>
        <dbReference type="ARBA" id="ARBA00005521"/>
    </source>
</evidence>
<evidence type="ECO:0000259" key="14">
    <source>
        <dbReference type="PROSITE" id="PS50086"/>
    </source>
</evidence>
<dbReference type="Gene3D" id="1.20.1740.10">
    <property type="entry name" value="Amino acid/polyamine transporter I"/>
    <property type="match status" value="1"/>
</dbReference>
<gene>
    <name evidence="15" type="ORF">FOB64_004872</name>
</gene>
<keyword evidence="7 13" id="KW-0812">Transmembrane</keyword>
<comment type="subcellular location">
    <subcellularLocation>
        <location evidence="2">Cytoplasm</location>
        <location evidence="2">Cytoskeleton</location>
    </subcellularLocation>
    <subcellularLocation>
        <location evidence="1">Membrane</location>
        <topology evidence="1">Multi-pass membrane protein</topology>
    </subcellularLocation>
</comment>
<evidence type="ECO:0000256" key="8">
    <source>
        <dbReference type="ARBA" id="ARBA00022989"/>
    </source>
</evidence>
<dbReference type="Gene3D" id="1.10.472.80">
    <property type="entry name" value="Ypt/Rab-GAP domain of gyp1p, domain 3"/>
    <property type="match status" value="1"/>
</dbReference>
<feature type="transmembrane region" description="Helical" evidence="13">
    <location>
        <begin position="337"/>
        <end position="361"/>
    </location>
</feature>
<evidence type="ECO:0000256" key="2">
    <source>
        <dbReference type="ARBA" id="ARBA00004245"/>
    </source>
</evidence>
<dbReference type="GO" id="GO:0022857">
    <property type="term" value="F:transmembrane transporter activity"/>
    <property type="evidence" value="ECO:0007669"/>
    <property type="project" value="InterPro"/>
</dbReference>
<dbReference type="GO" id="GO:0016020">
    <property type="term" value="C:membrane"/>
    <property type="evidence" value="ECO:0007669"/>
    <property type="project" value="UniProtKB-SubCell"/>
</dbReference>
<dbReference type="PANTHER" id="PTHR45649">
    <property type="entry name" value="AMINO-ACID PERMEASE BAT1"/>
    <property type="match status" value="1"/>
</dbReference>
<accession>A0A8H6BXD8</accession>
<evidence type="ECO:0000256" key="1">
    <source>
        <dbReference type="ARBA" id="ARBA00004141"/>
    </source>
</evidence>
<feature type="transmembrane region" description="Helical" evidence="13">
    <location>
        <begin position="85"/>
        <end position="109"/>
    </location>
</feature>
<dbReference type="GO" id="GO:1990334">
    <property type="term" value="C:Bfa1-Bub2 complex"/>
    <property type="evidence" value="ECO:0007669"/>
    <property type="project" value="UniProtKB-ARBA"/>
</dbReference>
<dbReference type="PANTHER" id="PTHR45649:SF6">
    <property type="entry name" value="GABA-SPECIFIC PERMEASE"/>
    <property type="match status" value="1"/>
</dbReference>
<feature type="transmembrane region" description="Helical" evidence="13">
    <location>
        <begin position="177"/>
        <end position="199"/>
    </location>
</feature>
<protein>
    <recommendedName>
        <fullName evidence="4">Oxidant-induced cell-cycle arrest protein 5</fullName>
    </recommendedName>
</protein>
<dbReference type="FunFam" id="1.10.8.270:FF:000035">
    <property type="entry name" value="Cell cycle arrest protein BUB2"/>
    <property type="match status" value="1"/>
</dbReference>
<evidence type="ECO:0000313" key="15">
    <source>
        <dbReference type="EMBL" id="KAF6065101.1"/>
    </source>
</evidence>
<comment type="caution">
    <text evidence="15">The sequence shown here is derived from an EMBL/GenBank/DDBJ whole genome shotgun (WGS) entry which is preliminary data.</text>
</comment>
<evidence type="ECO:0000256" key="9">
    <source>
        <dbReference type="ARBA" id="ARBA00023136"/>
    </source>
</evidence>
<feature type="transmembrane region" description="Helical" evidence="13">
    <location>
        <begin position="141"/>
        <end position="165"/>
    </location>
</feature>
<keyword evidence="6" id="KW-0963">Cytoplasm</keyword>
<feature type="transmembrane region" description="Helical" evidence="13">
    <location>
        <begin position="285"/>
        <end position="308"/>
    </location>
</feature>
<reference evidence="15 16" key="1">
    <citation type="submission" date="2020-03" db="EMBL/GenBank/DDBJ databases">
        <title>FDA dAtabase for Regulatory Grade micrObial Sequences (FDA-ARGOS): Supporting development and validation of Infectious Disease Dx tests.</title>
        <authorList>
            <person name="Campos J."/>
            <person name="Goldberg B."/>
            <person name="Tallon L."/>
            <person name="Sadzewicz L."/>
            <person name="Vavikolanu K."/>
            <person name="Mehta A."/>
            <person name="Aluvathingal J."/>
            <person name="Nadendla S."/>
            <person name="Nandy P."/>
            <person name="Geyer C."/>
            <person name="Yan Y."/>
            <person name="Sichtig H."/>
        </authorList>
    </citation>
    <scope>NUCLEOTIDE SEQUENCE [LARGE SCALE GENOMIC DNA]</scope>
    <source>
        <strain evidence="15 16">FDAARGOS_656</strain>
    </source>
</reference>
<keyword evidence="10" id="KW-0206">Cytoskeleton</keyword>
<feature type="domain" description="Rab-GAP TBC" evidence="14">
    <location>
        <begin position="510"/>
        <end position="683"/>
    </location>
</feature>
<organism evidence="15 16">
    <name type="scientific">Candida albicans</name>
    <name type="common">Yeast</name>
    <dbReference type="NCBI Taxonomy" id="5476"/>
    <lineage>
        <taxon>Eukaryota</taxon>
        <taxon>Fungi</taxon>
        <taxon>Dikarya</taxon>
        <taxon>Ascomycota</taxon>
        <taxon>Saccharomycotina</taxon>
        <taxon>Pichiomycetes</taxon>
        <taxon>Debaryomycetaceae</taxon>
        <taxon>Candida/Lodderomyces clade</taxon>
        <taxon>Candida</taxon>
    </lineage>
</organism>
<keyword evidence="5" id="KW-0813">Transport</keyword>
<evidence type="ECO:0000256" key="11">
    <source>
        <dbReference type="ARBA" id="ARBA00023306"/>
    </source>
</evidence>
<keyword evidence="8 13" id="KW-1133">Transmembrane helix</keyword>
<dbReference type="GO" id="GO:0010948">
    <property type="term" value="P:negative regulation of cell cycle process"/>
    <property type="evidence" value="ECO:0007669"/>
    <property type="project" value="UniProtKB-ARBA"/>
</dbReference>
<evidence type="ECO:0000256" key="7">
    <source>
        <dbReference type="ARBA" id="ARBA00022692"/>
    </source>
</evidence>
<evidence type="ECO:0000256" key="5">
    <source>
        <dbReference type="ARBA" id="ARBA00022448"/>
    </source>
</evidence>
<evidence type="ECO:0000256" key="13">
    <source>
        <dbReference type="SAM" id="Phobius"/>
    </source>
</evidence>
<dbReference type="EMBL" id="JABWAD010000059">
    <property type="protein sequence ID" value="KAF6065101.1"/>
    <property type="molecule type" value="Genomic_DNA"/>
</dbReference>
<dbReference type="PROSITE" id="PS50086">
    <property type="entry name" value="TBC_RABGAP"/>
    <property type="match status" value="1"/>
</dbReference>
<dbReference type="AlphaFoldDB" id="A0A8H6BXD8"/>
<proteinExistence type="inferred from homology"/>
<dbReference type="InterPro" id="IPR035969">
    <property type="entry name" value="Rab-GAP_TBC_sf"/>
</dbReference>
<comment type="similarity">
    <text evidence="3">Belongs to the OCA5 family.</text>
</comment>
<evidence type="ECO:0000256" key="4">
    <source>
        <dbReference type="ARBA" id="ARBA00019144"/>
    </source>
</evidence>
<sequence>MNAIKSRTEDHFHQLSTIRSPTRDIDPQHNAGDVELLAQIGYKQELNRHYSTLQVFGIAFSIMGLLPSIASVLTTGLESGPAGLVWGWFLSSIFILCIGISLAFLGSAIPTSGGLYYYTNYYCPDAFRVPLSFMIGCSNSLGLIGGLCSISYGFAVQVLSAVYIQQDGAFEITNAKCYGIFVACVVSNTIICCLATKQAALLQTVSIIVNVFLVLLFLIAVPAGKGGDFNSRSFIFSNFENSRDYGTVWSFALSWMPAIWTIGAFDSTIHCSEEAKNAQRAIPVGIIGSISAGWILGWAICIVCAACIKDGDVSRVLESDTGSAMAQIIYDALGKKWAVAFMSLIAVGHCLGILLGLLVLINGTAGSGALFSLAVASNVLSWGLPVLLILLPYGRKRFIPGPFYFGSTISTLINIVSVGWTGYVIVLCMFPDSITVDKNSMNYTVVINVGVWLLALIYYFVWGYRFYTGPKSNLEEDFVEGVSTGNVDEVLNEKLRYMVLVEGLSTPEGYDQCPYRSYVWSILCRVPPSQSNNELLIKIKNDTFRTLMNDKKFHSKVNEESLIRILSCIGITTEVGYVQGLNVLLAPIAYVCHKSEPQAFAILHNLITKQIPLYITPNMEGVHTGLQLVDAVLKIIDPVLSDYLDSKFLKAKIYAFPSILTLCACTPPLKSVLKLWDFLFAYGTHINVLFVVAQLIICRSSILESEQPMKILRTWPNLEENEIIKLSLSFIPELPEKLYDLIARHGYDRKVPKELARFLEEK</sequence>
<dbReference type="SUPFAM" id="SSF47923">
    <property type="entry name" value="Ypt/Rab-GAP domain of gyp1p"/>
    <property type="match status" value="2"/>
</dbReference>